<keyword evidence="2" id="KW-1185">Reference proteome</keyword>
<dbReference type="SUPFAM" id="SSF109604">
    <property type="entry name" value="HD-domain/PDEase-like"/>
    <property type="match status" value="1"/>
</dbReference>
<dbReference type="PANTHER" id="PTHR21262:SF31">
    <property type="entry name" value="GTP PYROPHOSPHOKINASE"/>
    <property type="match status" value="1"/>
</dbReference>
<dbReference type="GO" id="GO:0016301">
    <property type="term" value="F:kinase activity"/>
    <property type="evidence" value="ECO:0007669"/>
    <property type="project" value="UniProtKB-KW"/>
</dbReference>
<keyword evidence="1" id="KW-0418">Kinase</keyword>
<dbReference type="Proteomes" id="UP000027161">
    <property type="component" value="Unassembled WGS sequence"/>
</dbReference>
<dbReference type="AlphaFoldDB" id="A0A8E0WMM5"/>
<name>A0A8E0WMM5_9RICK</name>
<dbReference type="GO" id="GO:0005886">
    <property type="term" value="C:plasma membrane"/>
    <property type="evidence" value="ECO:0007669"/>
    <property type="project" value="TreeGrafter"/>
</dbReference>
<keyword evidence="1" id="KW-0808">Transferase</keyword>
<evidence type="ECO:0000313" key="2">
    <source>
        <dbReference type="Proteomes" id="UP000027161"/>
    </source>
</evidence>
<dbReference type="EMBL" id="JFKF01000035">
    <property type="protein sequence ID" value="KDO03420.1"/>
    <property type="molecule type" value="Genomic_DNA"/>
</dbReference>
<dbReference type="RefSeq" id="WP_052644814.1">
    <property type="nucleotide sequence ID" value="NZ_CP113531.1"/>
</dbReference>
<dbReference type="Gene3D" id="1.10.3210.10">
    <property type="entry name" value="Hypothetical protein af1432"/>
    <property type="match status" value="1"/>
</dbReference>
<proteinExistence type="predicted"/>
<gene>
    <name evidence="1" type="primary">rsh_1</name>
    <name evidence="1" type="ORF">REISMN_01955</name>
</gene>
<protein>
    <submittedName>
        <fullName evidence="1">GTP pyrophosphokinase rsh</fullName>
        <ecNumber evidence="1">2.7.6.5</ecNumber>
    </submittedName>
</protein>
<dbReference type="PANTHER" id="PTHR21262">
    <property type="entry name" value="GUANOSINE-3',5'-BIS DIPHOSPHATE 3'-PYROPHOSPHOHYDROLASE"/>
    <property type="match status" value="1"/>
</dbReference>
<dbReference type="EC" id="2.7.6.5" evidence="1"/>
<dbReference type="GO" id="GO:0015969">
    <property type="term" value="P:guanosine tetraphosphate metabolic process"/>
    <property type="evidence" value="ECO:0007669"/>
    <property type="project" value="TreeGrafter"/>
</dbReference>
<dbReference type="Pfam" id="PF13328">
    <property type="entry name" value="HD_4"/>
    <property type="match status" value="1"/>
</dbReference>
<comment type="caution">
    <text evidence="1">The sequence shown here is derived from an EMBL/GenBank/DDBJ whole genome shotgun (WGS) entry which is preliminary data.</text>
</comment>
<evidence type="ECO:0000313" key="1">
    <source>
        <dbReference type="EMBL" id="KDO03420.1"/>
    </source>
</evidence>
<sequence>MYKNIDYCGKLKFKSCDYSNKLLDKIVLLNETAQVKVDINEIKKAICYAKEYHANQKRQSGEPYYSHPLEVAYMVADYLFRTDILVSSILHDTIEDTELTKEMVAQVFGDLVARQVEDLTRIKGDRKISSAEMIETLYQEKKHDILLIKLFDRLHNMQTITAKSPEKIKKIVLETASYFIILAPYFGISEIEQQFYQLCWDATHQEQLLHNTLLTNNLKGSFFTFLNHRFYNNIKSIFVI</sequence>
<dbReference type="GO" id="GO:0008893">
    <property type="term" value="F:guanosine-3',5'-bis(diphosphate) 3'-diphosphatase activity"/>
    <property type="evidence" value="ECO:0007669"/>
    <property type="project" value="TreeGrafter"/>
</dbReference>
<dbReference type="GO" id="GO:0008728">
    <property type="term" value="F:GTP diphosphokinase activity"/>
    <property type="evidence" value="ECO:0007669"/>
    <property type="project" value="UniProtKB-EC"/>
</dbReference>
<dbReference type="GO" id="GO:0042594">
    <property type="term" value="P:response to starvation"/>
    <property type="evidence" value="ECO:0007669"/>
    <property type="project" value="TreeGrafter"/>
</dbReference>
<reference evidence="1 2" key="1">
    <citation type="submission" date="2014-02" db="EMBL/GenBank/DDBJ databases">
        <title>Draft genome sequence of Rickettsia buchneri sp. nov. ISO7T.</title>
        <authorList>
            <person name="Felsheim R.F."/>
            <person name="Kurtti T.J."/>
            <person name="Munderloh U.G."/>
        </authorList>
    </citation>
    <scope>NUCLEOTIDE SEQUENCE [LARGE SCALE GENOMIC DNA]</scope>
    <source>
        <strain evidence="1 2">ISO7</strain>
    </source>
</reference>
<accession>A0A8E0WMM5</accession>
<organism evidence="1 2">
    <name type="scientific">Rickettsia tamurae subsp. buchneri</name>
    <dbReference type="NCBI Taxonomy" id="1462938"/>
    <lineage>
        <taxon>Bacteria</taxon>
        <taxon>Pseudomonadati</taxon>
        <taxon>Pseudomonadota</taxon>
        <taxon>Alphaproteobacteria</taxon>
        <taxon>Rickettsiales</taxon>
        <taxon>Rickettsiaceae</taxon>
        <taxon>Rickettsieae</taxon>
        <taxon>Rickettsia</taxon>
        <taxon>spotted fever group</taxon>
    </lineage>
</organism>